<reference evidence="2 3" key="1">
    <citation type="submission" date="2024-01" db="EMBL/GenBank/DDBJ databases">
        <title>The complete chloroplast genome sequence of Lithospermum erythrorhizon: insights into the phylogenetic relationship among Boraginaceae species and the maternal lineages of purple gromwells.</title>
        <authorList>
            <person name="Okada T."/>
            <person name="Watanabe K."/>
        </authorList>
    </citation>
    <scope>NUCLEOTIDE SEQUENCE [LARGE SCALE GENOMIC DNA]</scope>
</reference>
<gene>
    <name evidence="2" type="ORF">LIER_27438</name>
</gene>
<dbReference type="Proteomes" id="UP001454036">
    <property type="component" value="Unassembled WGS sequence"/>
</dbReference>
<dbReference type="PANTHER" id="PTHR47481:SF22">
    <property type="entry name" value="RETROTRANSPOSON GAG DOMAIN-CONTAINING PROTEIN"/>
    <property type="match status" value="1"/>
</dbReference>
<accession>A0AAV3RFE1</accession>
<name>A0AAV3RFE1_LITER</name>
<evidence type="ECO:0000256" key="1">
    <source>
        <dbReference type="SAM" id="MobiDB-lite"/>
    </source>
</evidence>
<feature type="region of interest" description="Disordered" evidence="1">
    <location>
        <begin position="99"/>
        <end position="132"/>
    </location>
</feature>
<keyword evidence="3" id="KW-1185">Reference proteome</keyword>
<evidence type="ECO:0000313" key="2">
    <source>
        <dbReference type="EMBL" id="GAA0173938.1"/>
    </source>
</evidence>
<evidence type="ECO:0008006" key="4">
    <source>
        <dbReference type="Google" id="ProtNLM"/>
    </source>
</evidence>
<sequence>MTITEYLNLDKSTYNALATIGKQLPHETFLIYILRGLKEDFKDLKSLVYSRGSHMSFEELRNFLGTHEFVNLVTPLMSSPSDGLLPTPPPIVQYVARPSAPNQRGRGRSSMGHFARNRSLGFSNNDRRSSASSSDQRKCFLCDSLMHLANTCPHRNSSASPQANFFSHSSFSARPSSTPGQSSSTTSQYGDAIPYFPWIPDTGASHHITPDLASLQNSDPYHGCERVQVANGQHLSIHNIGSGNASPATYRTE</sequence>
<dbReference type="PANTHER" id="PTHR47481">
    <property type="match status" value="1"/>
</dbReference>
<dbReference type="AlphaFoldDB" id="A0AAV3RFE1"/>
<protein>
    <recommendedName>
        <fullName evidence="4">Retrovirus-related Pol polyprotein from transposon TNT 1-94</fullName>
    </recommendedName>
</protein>
<evidence type="ECO:0000313" key="3">
    <source>
        <dbReference type="Proteomes" id="UP001454036"/>
    </source>
</evidence>
<organism evidence="2 3">
    <name type="scientific">Lithospermum erythrorhizon</name>
    <name type="common">Purple gromwell</name>
    <name type="synonym">Lithospermum officinale var. erythrorhizon</name>
    <dbReference type="NCBI Taxonomy" id="34254"/>
    <lineage>
        <taxon>Eukaryota</taxon>
        <taxon>Viridiplantae</taxon>
        <taxon>Streptophyta</taxon>
        <taxon>Embryophyta</taxon>
        <taxon>Tracheophyta</taxon>
        <taxon>Spermatophyta</taxon>
        <taxon>Magnoliopsida</taxon>
        <taxon>eudicotyledons</taxon>
        <taxon>Gunneridae</taxon>
        <taxon>Pentapetalae</taxon>
        <taxon>asterids</taxon>
        <taxon>lamiids</taxon>
        <taxon>Boraginales</taxon>
        <taxon>Boraginaceae</taxon>
        <taxon>Boraginoideae</taxon>
        <taxon>Lithospermeae</taxon>
        <taxon>Lithospermum</taxon>
    </lineage>
</organism>
<dbReference type="EMBL" id="BAABME010008836">
    <property type="protein sequence ID" value="GAA0173938.1"/>
    <property type="molecule type" value="Genomic_DNA"/>
</dbReference>
<dbReference type="Gene3D" id="4.10.60.10">
    <property type="entry name" value="Zinc finger, CCHC-type"/>
    <property type="match status" value="1"/>
</dbReference>
<comment type="caution">
    <text evidence="2">The sequence shown here is derived from an EMBL/GenBank/DDBJ whole genome shotgun (WGS) entry which is preliminary data.</text>
</comment>
<proteinExistence type="predicted"/>